<proteinExistence type="inferred from homology"/>
<reference evidence="6 7" key="1">
    <citation type="submission" date="2018-01" db="EMBL/GenBank/DDBJ databases">
        <title>Draft genome of the strawberry crown rot pathogen Phytophthora cactorum.</title>
        <authorList>
            <person name="Armitage A.D."/>
            <person name="Lysoe E."/>
            <person name="Nellist C.F."/>
            <person name="Harrison R.J."/>
            <person name="Brurberg M.B."/>
        </authorList>
    </citation>
    <scope>NUCLEOTIDE SEQUENCE [LARGE SCALE GENOMIC DNA]</scope>
    <source>
        <strain evidence="6 7">10300</strain>
    </source>
</reference>
<comment type="subcellular location">
    <subcellularLocation>
        <location evidence="1 5">Secreted</location>
    </subcellularLocation>
</comment>
<evidence type="ECO:0000256" key="5">
    <source>
        <dbReference type="RuleBase" id="RU367124"/>
    </source>
</evidence>
<dbReference type="EMBL" id="MJFZ01000096">
    <property type="protein sequence ID" value="RAW38115.1"/>
    <property type="molecule type" value="Genomic_DNA"/>
</dbReference>
<comment type="similarity">
    <text evidence="2 5">Belongs to the RxLR effector family.</text>
</comment>
<feature type="signal peptide" evidence="5">
    <location>
        <begin position="1"/>
        <end position="19"/>
    </location>
</feature>
<dbReference type="OrthoDB" id="120974at2759"/>
<dbReference type="AlphaFoldDB" id="A0A329SNB7"/>
<organism evidence="6 7">
    <name type="scientific">Phytophthora cactorum</name>
    <dbReference type="NCBI Taxonomy" id="29920"/>
    <lineage>
        <taxon>Eukaryota</taxon>
        <taxon>Sar</taxon>
        <taxon>Stramenopiles</taxon>
        <taxon>Oomycota</taxon>
        <taxon>Peronosporomycetes</taxon>
        <taxon>Peronosporales</taxon>
        <taxon>Peronosporaceae</taxon>
        <taxon>Phytophthora</taxon>
    </lineage>
</organism>
<dbReference type="PROSITE" id="PS51257">
    <property type="entry name" value="PROKAR_LIPOPROTEIN"/>
    <property type="match status" value="1"/>
</dbReference>
<evidence type="ECO:0000256" key="4">
    <source>
        <dbReference type="ARBA" id="ARBA00022729"/>
    </source>
</evidence>
<feature type="chain" id="PRO_5044965759" description="RxLR effector protein" evidence="5">
    <location>
        <begin position="20"/>
        <end position="214"/>
    </location>
</feature>
<protein>
    <recommendedName>
        <fullName evidence="5">RxLR effector protein</fullName>
    </recommendedName>
</protein>
<keyword evidence="4 5" id="KW-0732">Signal</keyword>
<evidence type="ECO:0000313" key="7">
    <source>
        <dbReference type="Proteomes" id="UP000251314"/>
    </source>
</evidence>
<dbReference type="VEuPathDB" id="FungiDB:PC110_g5645"/>
<accession>A0A329SNB7</accession>
<keyword evidence="3 5" id="KW-0964">Secreted</keyword>
<comment type="domain">
    <text evidence="5">The RxLR-dEER motif acts to carry the protein into the host cell cytoplasm through binding to cell surface phosphatidylinositol-3-phosphate.</text>
</comment>
<name>A0A329SNB7_9STRA</name>
<evidence type="ECO:0000313" key="6">
    <source>
        <dbReference type="EMBL" id="RAW38115.1"/>
    </source>
</evidence>
<evidence type="ECO:0000256" key="3">
    <source>
        <dbReference type="ARBA" id="ARBA00022525"/>
    </source>
</evidence>
<comment type="function">
    <text evidence="5">Effector that suppresses plant defense responses during pathogen infection.</text>
</comment>
<dbReference type="InterPro" id="IPR031825">
    <property type="entry name" value="RXLR"/>
</dbReference>
<dbReference type="Pfam" id="PF16810">
    <property type="entry name" value="RXLR"/>
    <property type="match status" value="1"/>
</dbReference>
<dbReference type="Proteomes" id="UP000251314">
    <property type="component" value="Unassembled WGS sequence"/>
</dbReference>
<sequence length="214" mass="24519">MRVCYSLLPTALLLACSSALPPNRSQTLKTATSDVVSPVEPRIQHDNYDKRLLWSYATENTDVNNKEDTAGEDDEEERINAATMLGKGNAEWDDALMRLAYSHWFEGGKTIDDVRLIMSLPAKGEAVGHENWGKYLKYVEFVKEKKQEAANAAIVAVLKRRRAYRDWYIEGKTEAEVRKIFELPAIGTAQNHPNWEKFEEYLEVVKEYSKIVFK</sequence>
<evidence type="ECO:0000256" key="1">
    <source>
        <dbReference type="ARBA" id="ARBA00004613"/>
    </source>
</evidence>
<evidence type="ECO:0000256" key="2">
    <source>
        <dbReference type="ARBA" id="ARBA00010400"/>
    </source>
</evidence>
<keyword evidence="7" id="KW-1185">Reference proteome</keyword>
<comment type="caution">
    <text evidence="6">The sequence shown here is derived from an EMBL/GenBank/DDBJ whole genome shotgun (WGS) entry which is preliminary data.</text>
</comment>
<gene>
    <name evidence="6" type="ORF">PC110_g5645</name>
</gene>